<reference evidence="1 2" key="1">
    <citation type="submission" date="2018-11" db="EMBL/GenBank/DDBJ databases">
        <title>Microbial catabolism of amino acid.</title>
        <authorList>
            <person name="Hibi M."/>
            <person name="Ogawa J."/>
        </authorList>
    </citation>
    <scope>NUCLEOTIDE SEQUENCE [LARGE SCALE GENOMIC DNA]</scope>
    <source>
        <strain evidence="1 2">C31-06</strain>
    </source>
</reference>
<evidence type="ECO:0000313" key="1">
    <source>
        <dbReference type="EMBL" id="GCE42532.1"/>
    </source>
</evidence>
<comment type="caution">
    <text evidence="1">The sequence shown here is derived from an EMBL/GenBank/DDBJ whole genome shotgun (WGS) entry which is preliminary data.</text>
</comment>
<accession>A0A402CFW4</accession>
<name>A0A402CFW4_RHOWR</name>
<evidence type="ECO:0000313" key="2">
    <source>
        <dbReference type="Proteomes" id="UP000287519"/>
    </source>
</evidence>
<dbReference type="OrthoDB" id="4557196at2"/>
<organism evidence="1 2">
    <name type="scientific">Rhodococcus wratislaviensis</name>
    <name type="common">Tsukamurella wratislaviensis</name>
    <dbReference type="NCBI Taxonomy" id="44752"/>
    <lineage>
        <taxon>Bacteria</taxon>
        <taxon>Bacillati</taxon>
        <taxon>Actinomycetota</taxon>
        <taxon>Actinomycetes</taxon>
        <taxon>Mycobacteriales</taxon>
        <taxon>Nocardiaceae</taxon>
        <taxon>Rhodococcus</taxon>
    </lineage>
</organism>
<dbReference type="EMBL" id="BHYM01000060">
    <property type="protein sequence ID" value="GCE42532.1"/>
    <property type="molecule type" value="Genomic_DNA"/>
</dbReference>
<sequence length="86" mass="8803">MCDTVLVAVGDDGLFLVSGTAALIDLLADSPALDAAPTLRTLFGDLPEAEATTLISSLETAARVIEPQAVAYRNRTGGNVRKGSGT</sequence>
<proteinExistence type="predicted"/>
<protein>
    <submittedName>
        <fullName evidence="1">Uncharacterized protein</fullName>
    </submittedName>
</protein>
<dbReference type="Proteomes" id="UP000287519">
    <property type="component" value="Unassembled WGS sequence"/>
</dbReference>
<dbReference type="RefSeq" id="WP_124394468.1">
    <property type="nucleotide sequence ID" value="NZ_BHYM01000060.1"/>
</dbReference>
<gene>
    <name evidence="1" type="ORF">Rhow_006661</name>
</gene>
<dbReference type="AlphaFoldDB" id="A0A402CFW4"/>
<keyword evidence="2" id="KW-1185">Reference proteome</keyword>